<dbReference type="GO" id="GO:0043111">
    <property type="term" value="P:replication fork arrest"/>
    <property type="evidence" value="ECO:0007669"/>
    <property type="project" value="TreeGrafter"/>
</dbReference>
<dbReference type="GO" id="GO:0000076">
    <property type="term" value="P:DNA replication checkpoint signaling"/>
    <property type="evidence" value="ECO:0007669"/>
    <property type="project" value="TreeGrafter"/>
</dbReference>
<feature type="region of interest" description="Disordered" evidence="5">
    <location>
        <begin position="595"/>
        <end position="630"/>
    </location>
</feature>
<dbReference type="GO" id="GO:0006281">
    <property type="term" value="P:DNA repair"/>
    <property type="evidence" value="ECO:0007669"/>
    <property type="project" value="TreeGrafter"/>
</dbReference>
<dbReference type="Proteomes" id="UP000292957">
    <property type="component" value="Unassembled WGS sequence"/>
</dbReference>
<feature type="domain" description="Timeless N-terminal" evidence="6">
    <location>
        <begin position="42"/>
        <end position="310"/>
    </location>
</feature>
<name>A0A4Q9MJ84_9APHY</name>
<evidence type="ECO:0000313" key="7">
    <source>
        <dbReference type="EMBL" id="TBU26282.1"/>
    </source>
</evidence>
<sequence>MNDPIELSDDDSGDEPYVDRRAILEPPIRSVVEALGGYEAGQYRLGDECYGCLKDLKKYWRKDDTDDDRTVARIFWATRVLPNDLIPILLETAGKGHVEDKRAIACADLITAMTWPIDLAEELKELDETYDKGADYTQLLLSHLHYKAALLRPGVLQALFAITLPCLARDAKERTERDVQIVNVVLYLVRNLAFIKDLPANTHASADHAELAALQSRLVKGLADAHFTDLLLTIAANAAEDPLFNQWNTLMLEILYLLFRGVKPADLAGDQAKQSSRTLAGLLAAEDQRRREFARKANTRHSRFGTTISVTVNPKKTASAPPDAGADTQAGPSSRSYVLHRQAALTTDSGAALDMARAKKHKAPKGKKVDELGRDDNLSLDARMVLRNFACSFVESCFNTLLSSLLKDIKAERAKVTEKDNLRLLFATKWFLEFFLCTRASQPEGARWKFGLVAEVTERGWIVWVLRRMREAQEEKPKLWTELQAGVECLTQFVLALDTMASEPPPPPKHNPSDAEAAEAEDEADVADAARLLQQQIVYNGEVLDIALESVRTYKEGTQSLAYLDAAVGLAYALLRMLERWSRRKGTGEVYVRKRARPKKRRGGQGGVPEGEGVPDVEDEPEEEKGEEEEINETMFTFDQFEQRFAHPEITRTLLAYLARYKDFTQPEQMKRVVNLMHRQAVRQKAEGLYFMVSTLHLFKQIMAEERSLPREQPYKDLVALINFILRRFFKAAEEDSFLLVEAFFPKNRGHWKQFSSRELDAIGPRPEGVPFDTRFPQDLYVKKGYSPSEQMGIAMAALTENGQMVLIEWTRQILRLCIAHRQRIIDGVDGSSSKTIDLSNMDSEDEDAMDAVLGLRGPSAEALAKINDYLIPYVSDEEADAANKNPHLKLLFRLCNFKIMDEDADELEWYIPSVILPKELQRCLNTINQYLETPIDLQGKKPAELLKKKRRRRTRRKQPESDAEDDADGIAELRNKKRREKRKKEKQQYKSAEFIVDSDVEMGDMDAFLEKERALRQKTAALAASTGHVATMRSHGTRKRRRKDKGDKDKRKRRKHGAEDGAGDGEEGASGEDEAAEKEQDKSDAEESELDVFGSPKRATSEPTPDTSPPADDEAASKSKPKPRPRPRARVSRSSPAAGASSPGIPRSIGSPVSGLRNASQAPSDDELPSFEALRGVAKKRTARLVLSDEEDE</sequence>
<keyword evidence="2" id="KW-0236">DNA replication inhibitor</keyword>
<dbReference type="OrthoDB" id="310853at2759"/>
<dbReference type="InterPro" id="IPR044998">
    <property type="entry name" value="Timeless"/>
</dbReference>
<feature type="region of interest" description="Disordered" evidence="5">
    <location>
        <begin position="501"/>
        <end position="525"/>
    </location>
</feature>
<feature type="compositionally biased region" description="Acidic residues" evidence="5">
    <location>
        <begin position="1062"/>
        <end position="1077"/>
    </location>
</feature>
<evidence type="ECO:0000256" key="2">
    <source>
        <dbReference type="ARBA" id="ARBA00022880"/>
    </source>
</evidence>
<evidence type="ECO:0000256" key="5">
    <source>
        <dbReference type="SAM" id="MobiDB-lite"/>
    </source>
</evidence>
<evidence type="ECO:0000259" key="6">
    <source>
        <dbReference type="Pfam" id="PF04821"/>
    </source>
</evidence>
<keyword evidence="4" id="KW-0131">Cell cycle</keyword>
<feature type="region of interest" description="Disordered" evidence="5">
    <location>
        <begin position="943"/>
        <end position="991"/>
    </location>
</feature>
<feature type="compositionally biased region" description="Basic residues" evidence="5">
    <location>
        <begin position="1120"/>
        <end position="1132"/>
    </location>
</feature>
<proteinExistence type="predicted"/>
<feature type="compositionally biased region" description="Acidic residues" evidence="5">
    <location>
        <begin position="613"/>
        <end position="630"/>
    </location>
</feature>
<evidence type="ECO:0000256" key="3">
    <source>
        <dbReference type="ARBA" id="ARBA00023242"/>
    </source>
</evidence>
<dbReference type="GO" id="GO:0031298">
    <property type="term" value="C:replication fork protection complex"/>
    <property type="evidence" value="ECO:0007669"/>
    <property type="project" value="TreeGrafter"/>
</dbReference>
<dbReference type="InterPro" id="IPR006906">
    <property type="entry name" value="Timeless_N"/>
</dbReference>
<dbReference type="GO" id="GO:0003677">
    <property type="term" value="F:DNA binding"/>
    <property type="evidence" value="ECO:0007669"/>
    <property type="project" value="TreeGrafter"/>
</dbReference>
<evidence type="ECO:0000256" key="4">
    <source>
        <dbReference type="ARBA" id="ARBA00023306"/>
    </source>
</evidence>
<gene>
    <name evidence="7" type="ORF">BD311DRAFT_726342</name>
</gene>
<dbReference type="PANTHER" id="PTHR22940:SF4">
    <property type="entry name" value="PROTEIN TIMELESS HOMOLOG"/>
    <property type="match status" value="1"/>
</dbReference>
<dbReference type="Pfam" id="PF04821">
    <property type="entry name" value="TIMELESS"/>
    <property type="match status" value="1"/>
</dbReference>
<reference evidence="7" key="1">
    <citation type="submission" date="2019-01" db="EMBL/GenBank/DDBJ databases">
        <title>Draft genome sequences of three monokaryotic isolates of the white-rot basidiomycete fungus Dichomitus squalens.</title>
        <authorList>
            <consortium name="DOE Joint Genome Institute"/>
            <person name="Lopez S.C."/>
            <person name="Andreopoulos B."/>
            <person name="Pangilinan J."/>
            <person name="Lipzen A."/>
            <person name="Riley R."/>
            <person name="Ahrendt S."/>
            <person name="Ng V."/>
            <person name="Barry K."/>
            <person name="Daum C."/>
            <person name="Grigoriev I.V."/>
            <person name="Hilden K.S."/>
            <person name="Makela M.R."/>
            <person name="de Vries R.P."/>
        </authorList>
    </citation>
    <scope>NUCLEOTIDE SEQUENCE [LARGE SCALE GENOMIC DNA]</scope>
    <source>
        <strain evidence="7">OM18370.1</strain>
    </source>
</reference>
<evidence type="ECO:0000256" key="1">
    <source>
        <dbReference type="ARBA" id="ARBA00004123"/>
    </source>
</evidence>
<feature type="region of interest" description="Disordered" evidence="5">
    <location>
        <begin position="1022"/>
        <end position="1194"/>
    </location>
</feature>
<feature type="region of interest" description="Disordered" evidence="5">
    <location>
        <begin position="312"/>
        <end position="334"/>
    </location>
</feature>
<accession>A0A4Q9MJ84</accession>
<keyword evidence="3" id="KW-0539">Nucleus</keyword>
<dbReference type="PANTHER" id="PTHR22940">
    <property type="entry name" value="TIMEOUT/TIMELESS-2"/>
    <property type="match status" value="1"/>
</dbReference>
<dbReference type="EMBL" id="ML143448">
    <property type="protein sequence ID" value="TBU26282.1"/>
    <property type="molecule type" value="Genomic_DNA"/>
</dbReference>
<feature type="compositionally biased region" description="Basic residues" evidence="5">
    <location>
        <begin position="948"/>
        <end position="957"/>
    </location>
</feature>
<feature type="compositionally biased region" description="Basic residues" evidence="5">
    <location>
        <begin position="976"/>
        <end position="986"/>
    </location>
</feature>
<organism evidence="7">
    <name type="scientific">Dichomitus squalens</name>
    <dbReference type="NCBI Taxonomy" id="114155"/>
    <lineage>
        <taxon>Eukaryota</taxon>
        <taxon>Fungi</taxon>
        <taxon>Dikarya</taxon>
        <taxon>Basidiomycota</taxon>
        <taxon>Agaricomycotina</taxon>
        <taxon>Agaricomycetes</taxon>
        <taxon>Polyporales</taxon>
        <taxon>Polyporaceae</taxon>
        <taxon>Dichomitus</taxon>
    </lineage>
</organism>
<feature type="compositionally biased region" description="Acidic residues" evidence="5">
    <location>
        <begin position="516"/>
        <end position="525"/>
    </location>
</feature>
<dbReference type="AlphaFoldDB" id="A0A4Q9MJ84"/>
<comment type="subcellular location">
    <subcellularLocation>
        <location evidence="1">Nucleus</location>
    </subcellularLocation>
</comment>
<protein>
    <submittedName>
        <fullName evidence="7">Timeless-domain-containing protein</fullName>
    </submittedName>
</protein>
<feature type="compositionally biased region" description="Low complexity" evidence="5">
    <location>
        <begin position="1133"/>
        <end position="1156"/>
    </location>
</feature>